<dbReference type="GO" id="GO:0006189">
    <property type="term" value="P:'de novo' IMP biosynthetic process"/>
    <property type="evidence" value="ECO:0007669"/>
    <property type="project" value="UniProtKB-UniRule"/>
</dbReference>
<dbReference type="KEGG" id="hor:Hore_22150"/>
<dbReference type="GO" id="GO:0005524">
    <property type="term" value="F:ATP binding"/>
    <property type="evidence" value="ECO:0007669"/>
    <property type="project" value="UniProtKB-UniRule"/>
</dbReference>
<organism evidence="7 8">
    <name type="scientific">Halothermothrix orenii (strain H 168 / OCM 544 / DSM 9562)</name>
    <dbReference type="NCBI Taxonomy" id="373903"/>
    <lineage>
        <taxon>Bacteria</taxon>
        <taxon>Bacillati</taxon>
        <taxon>Bacillota</taxon>
        <taxon>Clostridia</taxon>
        <taxon>Halanaerobiales</taxon>
        <taxon>Halothermotrichaceae</taxon>
        <taxon>Halothermothrix</taxon>
    </lineage>
</organism>
<evidence type="ECO:0000256" key="6">
    <source>
        <dbReference type="HAMAP-Rule" id="MF_01926"/>
    </source>
</evidence>
<reference evidence="7 8" key="1">
    <citation type="journal article" date="2009" name="PLoS ONE">
        <title>Genome analysis of the anaerobic thermohalophilic bacterium Halothermothrix orenii.</title>
        <authorList>
            <person name="Mavromatis K."/>
            <person name="Ivanova N."/>
            <person name="Anderson I."/>
            <person name="Lykidis A."/>
            <person name="Hooper S.D."/>
            <person name="Sun H."/>
            <person name="Kunin V."/>
            <person name="Lapidus A."/>
            <person name="Hugenholtz P."/>
            <person name="Patel B."/>
            <person name="Kyrpides N.C."/>
        </authorList>
    </citation>
    <scope>NUCLEOTIDE SEQUENCE [LARGE SCALE GENOMIC DNA]</scope>
    <source>
        <strain evidence="8">H 168 / OCM 544 / DSM 9562</strain>
    </source>
</reference>
<evidence type="ECO:0000313" key="7">
    <source>
        <dbReference type="EMBL" id="ACL70960.1"/>
    </source>
</evidence>
<dbReference type="AlphaFoldDB" id="B8D0M4"/>
<dbReference type="GO" id="GO:0005737">
    <property type="term" value="C:cytoplasm"/>
    <property type="evidence" value="ECO:0007669"/>
    <property type="project" value="UniProtKB-SubCell"/>
</dbReference>
<dbReference type="NCBIfam" id="TIGR00302">
    <property type="entry name" value="phosphoribosylformylglycinamidine synthase subunit PurS"/>
    <property type="match status" value="1"/>
</dbReference>
<evidence type="ECO:0000256" key="5">
    <source>
        <dbReference type="ARBA" id="ARBA00022840"/>
    </source>
</evidence>
<keyword evidence="5 6" id="KW-0067">ATP-binding</keyword>
<keyword evidence="8" id="KW-1185">Reference proteome</keyword>
<dbReference type="STRING" id="373903.Hore_22150"/>
<dbReference type="SUPFAM" id="SSF82697">
    <property type="entry name" value="PurS-like"/>
    <property type="match status" value="1"/>
</dbReference>
<dbReference type="InterPro" id="IPR036604">
    <property type="entry name" value="PurS-like_sf"/>
</dbReference>
<protein>
    <recommendedName>
        <fullName evidence="6">Phosphoribosylformylglycinamidine synthase subunit PurS</fullName>
        <shortName evidence="6">FGAM synthase</shortName>
        <ecNumber evidence="6">6.3.5.3</ecNumber>
    </recommendedName>
    <alternativeName>
        <fullName evidence="6">Formylglycinamide ribonucleotide amidotransferase subunit III</fullName>
        <shortName evidence="6">FGAR amidotransferase III</shortName>
        <shortName evidence="6">FGAR-AT III</shortName>
    </alternativeName>
    <alternativeName>
        <fullName evidence="6">Phosphoribosylformylglycinamidine synthase subunit III</fullName>
    </alternativeName>
</protein>
<dbReference type="HOGENOM" id="CLU_164833_1_0_9"/>
<dbReference type="eggNOG" id="COG1828">
    <property type="taxonomic scope" value="Bacteria"/>
</dbReference>
<evidence type="ECO:0000256" key="2">
    <source>
        <dbReference type="ARBA" id="ARBA00022598"/>
    </source>
</evidence>
<comment type="catalytic activity">
    <reaction evidence="6">
        <text>N(2)-formyl-N(1)-(5-phospho-beta-D-ribosyl)glycinamide + L-glutamine + ATP + H2O = 2-formamido-N(1)-(5-O-phospho-beta-D-ribosyl)acetamidine + L-glutamate + ADP + phosphate + H(+)</text>
        <dbReference type="Rhea" id="RHEA:17129"/>
        <dbReference type="ChEBI" id="CHEBI:15377"/>
        <dbReference type="ChEBI" id="CHEBI:15378"/>
        <dbReference type="ChEBI" id="CHEBI:29985"/>
        <dbReference type="ChEBI" id="CHEBI:30616"/>
        <dbReference type="ChEBI" id="CHEBI:43474"/>
        <dbReference type="ChEBI" id="CHEBI:58359"/>
        <dbReference type="ChEBI" id="CHEBI:147286"/>
        <dbReference type="ChEBI" id="CHEBI:147287"/>
        <dbReference type="ChEBI" id="CHEBI:456216"/>
        <dbReference type="EC" id="6.3.5.3"/>
    </reaction>
</comment>
<dbReference type="HAMAP" id="MF_01926">
    <property type="entry name" value="PurS"/>
    <property type="match status" value="1"/>
</dbReference>
<dbReference type="OrthoDB" id="9799101at2"/>
<evidence type="ECO:0000256" key="4">
    <source>
        <dbReference type="ARBA" id="ARBA00022755"/>
    </source>
</evidence>
<proteinExistence type="inferred from homology"/>
<dbReference type="Pfam" id="PF02700">
    <property type="entry name" value="PurS"/>
    <property type="match status" value="1"/>
</dbReference>
<gene>
    <name evidence="6" type="primary">purS</name>
    <name evidence="7" type="ordered locus">Hore_22150</name>
</gene>
<keyword evidence="4 6" id="KW-0658">Purine biosynthesis</keyword>
<name>B8D0M4_HALOH</name>
<dbReference type="NCBIfam" id="NF004630">
    <property type="entry name" value="PRK05974.1"/>
    <property type="match status" value="1"/>
</dbReference>
<dbReference type="RefSeq" id="WP_015923929.1">
    <property type="nucleotide sequence ID" value="NC_011899.1"/>
</dbReference>
<comment type="similarity">
    <text evidence="6">Belongs to the PurS family.</text>
</comment>
<comment type="pathway">
    <text evidence="6">Purine metabolism; IMP biosynthesis via de novo pathway; 5-amino-1-(5-phospho-D-ribosyl)imidazole from N(2)-formyl-N(1)-(5-phospho-D-ribosyl)glycinamide: step 1/2.</text>
</comment>
<evidence type="ECO:0000256" key="3">
    <source>
        <dbReference type="ARBA" id="ARBA00022741"/>
    </source>
</evidence>
<sequence length="84" mass="9589">MRWKIEVKVNLKEGILDPQGSTIEKSLHSLGYKDISKVRVGKDITFFMEGENREDVVKRAEETAGRILANPVIEDYKVEVKKAN</sequence>
<evidence type="ECO:0000256" key="1">
    <source>
        <dbReference type="ARBA" id="ARBA00022490"/>
    </source>
</evidence>
<comment type="function">
    <text evidence="6">Part of the phosphoribosylformylglycinamidine synthase complex involved in the purines biosynthetic pathway. Catalyzes the ATP-dependent conversion of formylglycinamide ribonucleotide (FGAR) and glutamine to yield formylglycinamidine ribonucleotide (FGAM) and glutamate. The FGAM synthase complex is composed of three subunits. PurQ produces an ammonia molecule by converting glutamine to glutamate. PurL transfers the ammonia molecule to FGAR to form FGAM in an ATP-dependent manner. PurS interacts with PurQ and PurL and is thought to assist in the transfer of the ammonia molecule from PurQ to PurL.</text>
</comment>
<dbReference type="GO" id="GO:0004642">
    <property type="term" value="F:phosphoribosylformylglycinamidine synthase activity"/>
    <property type="evidence" value="ECO:0007669"/>
    <property type="project" value="UniProtKB-UniRule"/>
</dbReference>
<keyword evidence="1 6" id="KW-0963">Cytoplasm</keyword>
<evidence type="ECO:0000313" key="8">
    <source>
        <dbReference type="Proteomes" id="UP000000719"/>
    </source>
</evidence>
<dbReference type="EMBL" id="CP001098">
    <property type="protein sequence ID" value="ACL70960.1"/>
    <property type="molecule type" value="Genomic_DNA"/>
</dbReference>
<dbReference type="PANTHER" id="PTHR34696:SF1">
    <property type="entry name" value="PHOSPHORIBOSYLFORMYLGLYCINAMIDINE SYNTHASE SUBUNIT PURS"/>
    <property type="match status" value="1"/>
</dbReference>
<comment type="subcellular location">
    <subcellularLocation>
        <location evidence="6">Cytoplasm</location>
    </subcellularLocation>
</comment>
<dbReference type="Proteomes" id="UP000000719">
    <property type="component" value="Chromosome"/>
</dbReference>
<keyword evidence="2 6" id="KW-0436">Ligase</keyword>
<dbReference type="InterPro" id="IPR003850">
    <property type="entry name" value="PurS"/>
</dbReference>
<dbReference type="PANTHER" id="PTHR34696">
    <property type="entry name" value="PHOSPHORIBOSYLFORMYLGLYCINAMIDINE SYNTHASE SUBUNIT PURS"/>
    <property type="match status" value="1"/>
</dbReference>
<dbReference type="EC" id="6.3.5.3" evidence="6"/>
<comment type="subunit">
    <text evidence="6">Part of the FGAM synthase complex composed of 1 PurL, 1 PurQ and 2 PurS subunits.</text>
</comment>
<dbReference type="Gene3D" id="3.30.1280.10">
    <property type="entry name" value="Phosphoribosylformylglycinamidine synthase subunit PurS"/>
    <property type="match status" value="1"/>
</dbReference>
<accession>B8D0M4</accession>
<keyword evidence="3 6" id="KW-0547">Nucleotide-binding</keyword>
<dbReference type="UniPathway" id="UPA00074">
    <property type="reaction ID" value="UER00128"/>
</dbReference>